<dbReference type="EMBL" id="JAJVDC020000197">
    <property type="protein sequence ID" value="KAL1618956.1"/>
    <property type="molecule type" value="Genomic_DNA"/>
</dbReference>
<dbReference type="InterPro" id="IPR020946">
    <property type="entry name" value="Flavin_mOase-like"/>
</dbReference>
<keyword evidence="5" id="KW-0521">NADP</keyword>
<evidence type="ECO:0000256" key="2">
    <source>
        <dbReference type="ARBA" id="ARBA00010139"/>
    </source>
</evidence>
<dbReference type="SUPFAM" id="SSF51735">
    <property type="entry name" value="NAD(P)-binding Rossmann-fold domains"/>
    <property type="match status" value="1"/>
</dbReference>
<dbReference type="SUPFAM" id="SSF51905">
    <property type="entry name" value="FAD/NAD(P)-binding domain"/>
    <property type="match status" value="2"/>
</dbReference>
<evidence type="ECO:0000256" key="3">
    <source>
        <dbReference type="ARBA" id="ARBA00022630"/>
    </source>
</evidence>
<evidence type="ECO:0000256" key="6">
    <source>
        <dbReference type="ARBA" id="ARBA00023002"/>
    </source>
</evidence>
<dbReference type="PANTHER" id="PTHR43098:SF3">
    <property type="entry name" value="L-ORNITHINE N(5)-MONOOXYGENASE-RELATED"/>
    <property type="match status" value="1"/>
</dbReference>
<organism evidence="8 9">
    <name type="scientific">Neofusicoccum ribis</name>
    <dbReference type="NCBI Taxonomy" id="45134"/>
    <lineage>
        <taxon>Eukaryota</taxon>
        <taxon>Fungi</taxon>
        <taxon>Dikarya</taxon>
        <taxon>Ascomycota</taxon>
        <taxon>Pezizomycotina</taxon>
        <taxon>Dothideomycetes</taxon>
        <taxon>Dothideomycetes incertae sedis</taxon>
        <taxon>Botryosphaeriales</taxon>
        <taxon>Botryosphaeriaceae</taxon>
        <taxon>Neofusicoccum</taxon>
    </lineage>
</organism>
<dbReference type="Pfam" id="PF13561">
    <property type="entry name" value="adh_short_C2"/>
    <property type="match status" value="1"/>
</dbReference>
<evidence type="ECO:0000256" key="7">
    <source>
        <dbReference type="ARBA" id="ARBA00023033"/>
    </source>
</evidence>
<keyword evidence="3" id="KW-0285">Flavoprotein</keyword>
<comment type="cofactor">
    <cofactor evidence="1">
        <name>FAD</name>
        <dbReference type="ChEBI" id="CHEBI:57692"/>
    </cofactor>
</comment>
<dbReference type="InterPro" id="IPR036188">
    <property type="entry name" value="FAD/NAD-bd_sf"/>
</dbReference>
<dbReference type="PANTHER" id="PTHR43098">
    <property type="entry name" value="L-ORNITHINE N(5)-MONOOXYGENASE-RELATED"/>
    <property type="match status" value="1"/>
</dbReference>
<dbReference type="InterPro" id="IPR050775">
    <property type="entry name" value="FAD-binding_Monooxygenases"/>
</dbReference>
<dbReference type="InterPro" id="IPR036291">
    <property type="entry name" value="NAD(P)-bd_dom_sf"/>
</dbReference>
<dbReference type="Gene3D" id="3.50.50.60">
    <property type="entry name" value="FAD/NAD(P)-binding domain"/>
    <property type="match status" value="2"/>
</dbReference>
<sequence length="781" mass="86048">MGSIVDQPAYDAIIVGAGFGGCYILHKLREAGFRCLLIDEGGDLGGVWYWNCYAGARVDTKIPLYEFSDEKIWKDWVWTEKYPGVEEIRSYFAHVESKLHLKKDVLFNTRVTSATFEETSTQWRIQAHDGSVRTTRHFILCTGFASKPYIPAFKGLDDFAGVCCHTSKWPQDGIDLKGKRVGVVGNGSSGLQVIQTIAPDVSHLTVFQRSPTYALPMRQGPVGAQDQRKETYKELHELRRRTFAGLDIEFSPRSALDDSDEERSRFFEARWEEGGLAFWLGTYQDVIRNEEANRHAYEFWRSKVLPRIKSPEKAELLAPAKPPYFFGTKRATLEQRYYEVYNQDNVDLVDSKANPISEVTPKGVVTADGVLREFDVLILATGFDSVTGGILSIDIKGVQGKSLNEKWAKGTYTNLGLMTAGFPNMMFLYGPQGPTSFCNGPTCAEVQGDWIVGAIRYMKEHGKIHLDATKEAEDEWRAHVNKVGDATLLPATKSEYMGTNIPGKPKEMLNYLGRLHNRVAIVTGSSSGMGRAIALSLAREGASVVCADLTPDAAAHGFEDDRHISTHTVITDNGGTAVFQKCDMGVTEEIFQLINTAVKTFSRLDILVNNAGVWMPLREFAQETDEMWDAIVGVNGKGTATAMREAIKQFLTQPVDPKSGARGRIVNISSCAGIVAVAREATYAASKAAVCMLTRAVALDHAKDSINVNCVCPGVVRTALSSTNFNDEKIISDMRKGTPWPRLGEPDDVAKVVLFLCSDEAQWVTGQNIAVDGGFTVGIPL</sequence>
<name>A0ABR3SEQ6_9PEZI</name>
<protein>
    <recommendedName>
        <fullName evidence="10">Cyclopentanone 1,2-monooxygenase</fullName>
    </recommendedName>
</protein>
<keyword evidence="9" id="KW-1185">Reference proteome</keyword>
<keyword evidence="4" id="KW-0274">FAD</keyword>
<dbReference type="PRINTS" id="PR00081">
    <property type="entry name" value="GDHRDH"/>
</dbReference>
<keyword evidence="7" id="KW-0503">Monooxygenase</keyword>
<evidence type="ECO:0008006" key="10">
    <source>
        <dbReference type="Google" id="ProtNLM"/>
    </source>
</evidence>
<gene>
    <name evidence="8" type="ORF">SLS56_010327</name>
</gene>
<reference evidence="8 9" key="1">
    <citation type="submission" date="2024-02" db="EMBL/GenBank/DDBJ databases">
        <title>De novo assembly and annotation of 12 fungi associated with fruit tree decline syndrome in Ontario, Canada.</title>
        <authorList>
            <person name="Sulman M."/>
            <person name="Ellouze W."/>
            <person name="Ilyukhin E."/>
        </authorList>
    </citation>
    <scope>NUCLEOTIDE SEQUENCE [LARGE SCALE GENOMIC DNA]</scope>
    <source>
        <strain evidence="8 9">M1-105</strain>
    </source>
</reference>
<comment type="caution">
    <text evidence="8">The sequence shown here is derived from an EMBL/GenBank/DDBJ whole genome shotgun (WGS) entry which is preliminary data.</text>
</comment>
<comment type="similarity">
    <text evidence="2">Belongs to the FAD-binding monooxygenase family.</text>
</comment>
<dbReference type="NCBIfam" id="NF005559">
    <property type="entry name" value="PRK07231.1"/>
    <property type="match status" value="1"/>
</dbReference>
<keyword evidence="6" id="KW-0560">Oxidoreductase</keyword>
<dbReference type="Pfam" id="PF00743">
    <property type="entry name" value="FMO-like"/>
    <property type="match status" value="1"/>
</dbReference>
<dbReference type="InterPro" id="IPR002347">
    <property type="entry name" value="SDR_fam"/>
</dbReference>
<dbReference type="Gene3D" id="3.40.50.720">
    <property type="entry name" value="NAD(P)-binding Rossmann-like Domain"/>
    <property type="match status" value="1"/>
</dbReference>
<dbReference type="Proteomes" id="UP001521116">
    <property type="component" value="Unassembled WGS sequence"/>
</dbReference>
<evidence type="ECO:0000256" key="1">
    <source>
        <dbReference type="ARBA" id="ARBA00001974"/>
    </source>
</evidence>
<dbReference type="PRINTS" id="PR00080">
    <property type="entry name" value="SDRFAMILY"/>
</dbReference>
<evidence type="ECO:0000313" key="9">
    <source>
        <dbReference type="Proteomes" id="UP001521116"/>
    </source>
</evidence>
<proteinExistence type="inferred from homology"/>
<evidence type="ECO:0000256" key="4">
    <source>
        <dbReference type="ARBA" id="ARBA00022827"/>
    </source>
</evidence>
<dbReference type="CDD" id="cd05233">
    <property type="entry name" value="SDR_c"/>
    <property type="match status" value="1"/>
</dbReference>
<dbReference type="InterPro" id="IPR020904">
    <property type="entry name" value="Sc_DH/Rdtase_CS"/>
</dbReference>
<evidence type="ECO:0000256" key="5">
    <source>
        <dbReference type="ARBA" id="ARBA00022857"/>
    </source>
</evidence>
<accession>A0ABR3SEQ6</accession>
<evidence type="ECO:0000313" key="8">
    <source>
        <dbReference type="EMBL" id="KAL1618956.1"/>
    </source>
</evidence>
<dbReference type="PROSITE" id="PS00061">
    <property type="entry name" value="ADH_SHORT"/>
    <property type="match status" value="1"/>
</dbReference>